<sequence length="52" mass="5848">MDRNKSPVVTPGRITTTTAILLHGQNRAKNDGDSDLTFMWAVHNRSNRHQTS</sequence>
<reference evidence="1 2" key="1">
    <citation type="submission" date="2019-05" db="EMBL/GenBank/DDBJ databases">
        <title>Emergence of the Ug99 lineage of the wheat stem rust pathogen through somatic hybridization.</title>
        <authorList>
            <person name="Li F."/>
            <person name="Upadhyaya N.M."/>
            <person name="Sperschneider J."/>
            <person name="Matny O."/>
            <person name="Nguyen-Phuc H."/>
            <person name="Mago R."/>
            <person name="Raley C."/>
            <person name="Miller M.E."/>
            <person name="Silverstein K.A.T."/>
            <person name="Henningsen E."/>
            <person name="Hirsch C.D."/>
            <person name="Visser B."/>
            <person name="Pretorius Z.A."/>
            <person name="Steffenson B.J."/>
            <person name="Schwessinger B."/>
            <person name="Dodds P.N."/>
            <person name="Figueroa M."/>
        </authorList>
    </citation>
    <scope>NUCLEOTIDE SEQUENCE [LARGE SCALE GENOMIC DNA]</scope>
    <source>
        <strain evidence="1">21-0</strain>
    </source>
</reference>
<proteinExistence type="predicted"/>
<gene>
    <name evidence="1" type="ORF">PGT21_016840</name>
</gene>
<keyword evidence="2" id="KW-1185">Reference proteome</keyword>
<evidence type="ECO:0000313" key="1">
    <source>
        <dbReference type="EMBL" id="KAA1119173.1"/>
    </source>
</evidence>
<dbReference type="EMBL" id="VSWC01000001">
    <property type="protein sequence ID" value="KAA1119173.1"/>
    <property type="molecule type" value="Genomic_DNA"/>
</dbReference>
<protein>
    <submittedName>
        <fullName evidence="1">Uncharacterized protein</fullName>
    </submittedName>
</protein>
<accession>A0A5B0R1I8</accession>
<organism evidence="1 2">
    <name type="scientific">Puccinia graminis f. sp. tritici</name>
    <dbReference type="NCBI Taxonomy" id="56615"/>
    <lineage>
        <taxon>Eukaryota</taxon>
        <taxon>Fungi</taxon>
        <taxon>Dikarya</taxon>
        <taxon>Basidiomycota</taxon>
        <taxon>Pucciniomycotina</taxon>
        <taxon>Pucciniomycetes</taxon>
        <taxon>Pucciniales</taxon>
        <taxon>Pucciniaceae</taxon>
        <taxon>Puccinia</taxon>
    </lineage>
</organism>
<evidence type="ECO:0000313" key="2">
    <source>
        <dbReference type="Proteomes" id="UP000324748"/>
    </source>
</evidence>
<dbReference type="AlphaFoldDB" id="A0A5B0R1I8"/>
<comment type="caution">
    <text evidence="1">The sequence shown here is derived from an EMBL/GenBank/DDBJ whole genome shotgun (WGS) entry which is preliminary data.</text>
</comment>
<dbReference type="Proteomes" id="UP000324748">
    <property type="component" value="Unassembled WGS sequence"/>
</dbReference>
<name>A0A5B0R1I8_PUCGR</name>